<organism evidence="2">
    <name type="scientific">Eisenbergiella tayi</name>
    <dbReference type="NCBI Taxonomy" id="1432052"/>
    <lineage>
        <taxon>Bacteria</taxon>
        <taxon>Bacillati</taxon>
        <taxon>Bacillota</taxon>
        <taxon>Clostridia</taxon>
        <taxon>Lachnospirales</taxon>
        <taxon>Lachnospiraceae</taxon>
        <taxon>Eisenbergiella</taxon>
    </lineage>
</organism>
<reference evidence="3 4" key="2">
    <citation type="submission" date="2016-08" db="EMBL/GenBank/DDBJ databases">
        <authorList>
            <person name="Seilhamer J.J."/>
        </authorList>
    </citation>
    <scope>NUCLEOTIDE SEQUENCE [LARGE SCALE GENOMIC DNA]</scope>
    <source>
        <strain evidence="3 4">NML150140-1</strain>
    </source>
</reference>
<dbReference type="PANTHER" id="PTHR43649:SF12">
    <property type="entry name" value="DIACETYLCHITOBIOSE BINDING PROTEIN DASA"/>
    <property type="match status" value="1"/>
</dbReference>
<name>A0A1E3A656_9FIRM</name>
<dbReference type="Pfam" id="PF01547">
    <property type="entry name" value="SBP_bac_1"/>
    <property type="match status" value="1"/>
</dbReference>
<dbReference type="EMBL" id="MEHA01000004">
    <property type="protein sequence ID" value="ODR53685.1"/>
    <property type="molecule type" value="Genomic_DNA"/>
</dbReference>
<dbReference type="EMBL" id="MCGH01000003">
    <property type="protein sequence ID" value="ODM04240.1"/>
    <property type="molecule type" value="Genomic_DNA"/>
</dbReference>
<evidence type="ECO:0000313" key="2">
    <source>
        <dbReference type="EMBL" id="ODM04240.1"/>
    </source>
</evidence>
<keyword evidence="1" id="KW-0732">Signal</keyword>
<dbReference type="InterPro" id="IPR006059">
    <property type="entry name" value="SBP"/>
</dbReference>
<protein>
    <submittedName>
        <fullName evidence="2">Maltose-binding periplasmic protein</fullName>
    </submittedName>
</protein>
<dbReference type="SUPFAM" id="SSF53850">
    <property type="entry name" value="Periplasmic binding protein-like II"/>
    <property type="match status" value="1"/>
</dbReference>
<dbReference type="PROSITE" id="PS51257">
    <property type="entry name" value="PROKAR_LIPOPROTEIN"/>
    <property type="match status" value="1"/>
</dbReference>
<dbReference type="PANTHER" id="PTHR43649">
    <property type="entry name" value="ARABINOSE-BINDING PROTEIN-RELATED"/>
    <property type="match status" value="1"/>
</dbReference>
<dbReference type="RefSeq" id="WP_069154451.1">
    <property type="nucleotide sequence ID" value="NZ_MCGH01000003.1"/>
</dbReference>
<sequence length="431" mass="48028">MKRKRILAIALTVALVAGSLSGCGSSTKETVSGAEKPGESKEQITLTFLRAGTSENVQKVYEELISAYEAEHPNIKIEYEQVGFGNELETKLNTLYASGMAPDIVRAPISTIAERASRGQYANLDAYIDSWEEKDDIMPTAFEVASYNGNKYGIAIGIEASFLLYRKDMFREAGLDPQNPPKNWDELLEYAEKLTVRDGDTVTRAGFSIPTSAGHSTFIPFARQNGAQLVDVEKDVPTFNDAKSAEALDYLSQFSQENLLIPFINNKDDNPFDSGKAAMTYGNINSFITLQAKEVDWLDELGFAPGIEKEKISSFGGCQIMFMSEEGKHKEETWEFMKYLFENENVWKLTTEAGAAPVKLSLKDKYLEEYPEIGAAYLEALEYAEGMPKVTWAALFEEAVCTAYEEAMYGKKDGQQALDDAYNWLMKEMGK</sequence>
<dbReference type="Gene3D" id="3.40.190.10">
    <property type="entry name" value="Periplasmic binding protein-like II"/>
    <property type="match status" value="1"/>
</dbReference>
<dbReference type="CDD" id="cd14748">
    <property type="entry name" value="PBP2_UgpB"/>
    <property type="match status" value="1"/>
</dbReference>
<evidence type="ECO:0000256" key="1">
    <source>
        <dbReference type="SAM" id="SignalP"/>
    </source>
</evidence>
<proteinExistence type="predicted"/>
<dbReference type="InterPro" id="IPR050490">
    <property type="entry name" value="Bact_solute-bd_prot1"/>
</dbReference>
<comment type="caution">
    <text evidence="2">The sequence shown here is derived from an EMBL/GenBank/DDBJ whole genome shotgun (WGS) entry which is preliminary data.</text>
</comment>
<dbReference type="AlphaFoldDB" id="A0A1E3A656"/>
<reference evidence="2" key="1">
    <citation type="submission" date="2016-07" db="EMBL/GenBank/DDBJ databases">
        <title>Characterization of isolates of Eisenbergiella tayi derived from blood cultures, using whole genome sequencing.</title>
        <authorList>
            <person name="Burdz T."/>
            <person name="Wiebe D."/>
            <person name="Huynh C."/>
            <person name="Bernard K."/>
        </authorList>
    </citation>
    <scope>NUCLEOTIDE SEQUENCE [LARGE SCALE GENOMIC DNA]</scope>
    <source>
        <strain evidence="2">NML 110608</strain>
    </source>
</reference>
<evidence type="ECO:0000313" key="3">
    <source>
        <dbReference type="EMBL" id="ODR53685.1"/>
    </source>
</evidence>
<feature type="signal peptide" evidence="1">
    <location>
        <begin position="1"/>
        <end position="22"/>
    </location>
</feature>
<evidence type="ECO:0000313" key="4">
    <source>
        <dbReference type="Proteomes" id="UP000094271"/>
    </source>
</evidence>
<gene>
    <name evidence="2" type="primary">malE_2</name>
    <name evidence="3" type="ORF">BEI59_08405</name>
    <name evidence="2" type="ORF">BEI61_05044</name>
</gene>
<accession>A0A1E3A656</accession>
<dbReference type="Proteomes" id="UP000094067">
    <property type="component" value="Unassembled WGS sequence"/>
</dbReference>
<dbReference type="Proteomes" id="UP000094271">
    <property type="component" value="Unassembled WGS sequence"/>
</dbReference>
<feature type="chain" id="PRO_5038216436" evidence="1">
    <location>
        <begin position="23"/>
        <end position="431"/>
    </location>
</feature>